<evidence type="ECO:0000256" key="12">
    <source>
        <dbReference type="ARBA" id="ARBA00022840"/>
    </source>
</evidence>
<feature type="domain" description="ATP phosphoribosyltransferase catalytic" evidence="17">
    <location>
        <begin position="54"/>
        <end position="214"/>
    </location>
</feature>
<organism evidence="19 20">
    <name type="scientific">Prosthecochloris ethylica</name>
    <dbReference type="NCBI Taxonomy" id="2743976"/>
    <lineage>
        <taxon>Bacteria</taxon>
        <taxon>Pseudomonadati</taxon>
        <taxon>Chlorobiota</taxon>
        <taxon>Chlorobiia</taxon>
        <taxon>Chlorobiales</taxon>
        <taxon>Chlorobiaceae</taxon>
        <taxon>Prosthecochloris</taxon>
    </lineage>
</organism>
<evidence type="ECO:0000256" key="16">
    <source>
        <dbReference type="HAMAP-Rule" id="MF_00079"/>
    </source>
</evidence>
<dbReference type="InterPro" id="IPR013115">
    <property type="entry name" value="HisG_C"/>
</dbReference>
<keyword evidence="6 16" id="KW-0963">Cytoplasm</keyword>
<keyword evidence="9 16" id="KW-0808">Transferase</keyword>
<comment type="caution">
    <text evidence="19">The sequence shown here is derived from an EMBL/GenBank/DDBJ whole genome shotgun (WGS) entry which is preliminary data.</text>
</comment>
<dbReference type="Gene3D" id="3.30.70.120">
    <property type="match status" value="1"/>
</dbReference>
<dbReference type="RefSeq" id="WP_175186906.1">
    <property type="nucleotide sequence ID" value="NZ_JABVZQ010000002.1"/>
</dbReference>
<dbReference type="PANTHER" id="PTHR21403:SF10">
    <property type="entry name" value="ATP PHOSPHORIBOSYLTRANSFERASE"/>
    <property type="match status" value="1"/>
</dbReference>
<name>A0ABR9XNX5_9CHLB</name>
<evidence type="ECO:0000256" key="8">
    <source>
        <dbReference type="ARBA" id="ARBA00022676"/>
    </source>
</evidence>
<dbReference type="GO" id="GO:0003879">
    <property type="term" value="F:ATP phosphoribosyltransferase activity"/>
    <property type="evidence" value="ECO:0007669"/>
    <property type="project" value="UniProtKB-EC"/>
</dbReference>
<comment type="activity regulation">
    <text evidence="16">Feedback inhibited by histidine.</text>
</comment>
<evidence type="ECO:0000256" key="7">
    <source>
        <dbReference type="ARBA" id="ARBA00022605"/>
    </source>
</evidence>
<evidence type="ECO:0000256" key="14">
    <source>
        <dbReference type="ARBA" id="ARBA00023102"/>
    </source>
</evidence>
<dbReference type="InterPro" id="IPR011322">
    <property type="entry name" value="N-reg_PII-like_a/b"/>
</dbReference>
<dbReference type="SUPFAM" id="SSF54913">
    <property type="entry name" value="GlnB-like"/>
    <property type="match status" value="1"/>
</dbReference>
<keyword evidence="13 16" id="KW-0460">Magnesium</keyword>
<evidence type="ECO:0000256" key="2">
    <source>
        <dbReference type="ARBA" id="ARBA00004496"/>
    </source>
</evidence>
<evidence type="ECO:0000259" key="17">
    <source>
        <dbReference type="Pfam" id="PF01634"/>
    </source>
</evidence>
<evidence type="ECO:0000256" key="9">
    <source>
        <dbReference type="ARBA" id="ARBA00022679"/>
    </source>
</evidence>
<comment type="function">
    <text evidence="15 16">Catalyzes the condensation of ATP and 5-phosphoribose 1-diphosphate to form N'-(5'-phosphoribosyl)-ATP (PR-ATP). Has a crucial role in the pathway because the rate of histidine biosynthesis seems to be controlled primarily by regulation of HisG enzymatic activity.</text>
</comment>
<gene>
    <name evidence="16" type="primary">hisG</name>
    <name evidence="19" type="ORF">INT08_00760</name>
</gene>
<evidence type="ECO:0000313" key="20">
    <source>
        <dbReference type="Proteomes" id="UP000619838"/>
    </source>
</evidence>
<comment type="catalytic activity">
    <reaction evidence="1 16">
        <text>1-(5-phospho-beta-D-ribosyl)-ATP + diphosphate = 5-phospho-alpha-D-ribose 1-diphosphate + ATP</text>
        <dbReference type="Rhea" id="RHEA:18473"/>
        <dbReference type="ChEBI" id="CHEBI:30616"/>
        <dbReference type="ChEBI" id="CHEBI:33019"/>
        <dbReference type="ChEBI" id="CHEBI:58017"/>
        <dbReference type="ChEBI" id="CHEBI:73183"/>
        <dbReference type="EC" id="2.4.2.17"/>
    </reaction>
</comment>
<sequence length="294" mass="32604">MSVEQQVLKLGLPKGSLQDSTLDLFAKAGFHFSVKSRSYFPSIDDDELEAILIRAQEMAHYVELGAFDVGLTGKDWIIETGADVVEVSDLVYSKASMRPVRWVLAVPEQSPVQSVKDLEGKHIATEVVNITRQYLEKNGVSAHVEFSWGATEVKPPELADAIVEVTETGSSLRANKLRIVEVLLESNTKLIANRDSWNDPWKREKIENMAMLLQGAIHAQGKVGLKMNAPREALDTIMNIIPALRTPTVSTLADENWVALEVIVDEQTVRSVIPDLKRAGAEGIFEYNINKLID</sequence>
<evidence type="ECO:0000259" key="18">
    <source>
        <dbReference type="Pfam" id="PF08029"/>
    </source>
</evidence>
<dbReference type="InterPro" id="IPR001348">
    <property type="entry name" value="ATP_PRibTrfase_HisG"/>
</dbReference>
<evidence type="ECO:0000256" key="11">
    <source>
        <dbReference type="ARBA" id="ARBA00022741"/>
    </source>
</evidence>
<keyword evidence="12 16" id="KW-0067">ATP-binding</keyword>
<evidence type="ECO:0000256" key="4">
    <source>
        <dbReference type="ARBA" id="ARBA00007955"/>
    </source>
</evidence>
<dbReference type="Proteomes" id="UP000619838">
    <property type="component" value="Unassembled WGS sequence"/>
</dbReference>
<dbReference type="NCBIfam" id="TIGR03455">
    <property type="entry name" value="HisG_C-term"/>
    <property type="match status" value="1"/>
</dbReference>
<evidence type="ECO:0000256" key="13">
    <source>
        <dbReference type="ARBA" id="ARBA00022842"/>
    </source>
</evidence>
<keyword evidence="20" id="KW-1185">Reference proteome</keyword>
<dbReference type="EC" id="2.4.2.17" evidence="5 16"/>
<protein>
    <recommendedName>
        <fullName evidence="5 16">ATP phosphoribosyltransferase</fullName>
        <shortName evidence="16">ATP-PRT</shortName>
        <shortName evidence="16">ATP-PRTase</shortName>
        <ecNumber evidence="5 16">2.4.2.17</ecNumber>
    </recommendedName>
</protein>
<keyword evidence="8 16" id="KW-0328">Glycosyltransferase</keyword>
<evidence type="ECO:0000256" key="3">
    <source>
        <dbReference type="ARBA" id="ARBA00004667"/>
    </source>
</evidence>
<dbReference type="EMBL" id="JADGII010000001">
    <property type="protein sequence ID" value="MBF0635712.1"/>
    <property type="molecule type" value="Genomic_DNA"/>
</dbReference>
<comment type="pathway">
    <text evidence="3 16">Amino-acid biosynthesis; L-histidine biosynthesis; L-histidine from 5-phospho-alpha-D-ribose 1-diphosphate: step 1/9.</text>
</comment>
<dbReference type="Gene3D" id="3.40.190.10">
    <property type="entry name" value="Periplasmic binding protein-like II"/>
    <property type="match status" value="2"/>
</dbReference>
<evidence type="ECO:0000256" key="1">
    <source>
        <dbReference type="ARBA" id="ARBA00000915"/>
    </source>
</evidence>
<comment type="subcellular location">
    <subcellularLocation>
        <location evidence="2 16">Cytoplasm</location>
    </subcellularLocation>
</comment>
<evidence type="ECO:0000256" key="10">
    <source>
        <dbReference type="ARBA" id="ARBA00022723"/>
    </source>
</evidence>
<dbReference type="CDD" id="cd13593">
    <property type="entry name" value="PBP2_HisGL3"/>
    <property type="match status" value="1"/>
</dbReference>
<dbReference type="SUPFAM" id="SSF53850">
    <property type="entry name" value="Periplasmic binding protein-like II"/>
    <property type="match status" value="1"/>
</dbReference>
<dbReference type="Pfam" id="PF08029">
    <property type="entry name" value="HisG_C"/>
    <property type="match status" value="1"/>
</dbReference>
<dbReference type="InterPro" id="IPR020621">
    <property type="entry name" value="ATP-PRT_HisG_long"/>
</dbReference>
<evidence type="ECO:0000256" key="15">
    <source>
        <dbReference type="ARBA" id="ARBA00024861"/>
    </source>
</evidence>
<reference evidence="19 20" key="1">
    <citation type="journal article" date="2020" name="Microorganisms">
        <title>Simultaneous Genome Sequencing of Prosthecochloris ethylica and Desulfuromonas acetoxidans within a Syntrophic Mixture Reveals Unique Pili and Protein Interactions.</title>
        <authorList>
            <person name="Kyndt J.A."/>
            <person name="Van Beeumen J.J."/>
            <person name="Meyer T.E."/>
        </authorList>
    </citation>
    <scope>NUCLEOTIDE SEQUENCE [LARGE SCALE GENOMIC DNA]</scope>
    <source>
        <strain evidence="19 20">N3</strain>
    </source>
</reference>
<dbReference type="HAMAP" id="MF_00079">
    <property type="entry name" value="HisG_Long"/>
    <property type="match status" value="1"/>
</dbReference>
<evidence type="ECO:0000256" key="5">
    <source>
        <dbReference type="ARBA" id="ARBA00011946"/>
    </source>
</evidence>
<dbReference type="Pfam" id="PF01634">
    <property type="entry name" value="HisG"/>
    <property type="match status" value="1"/>
</dbReference>
<dbReference type="PANTHER" id="PTHR21403">
    <property type="entry name" value="ATP PHOSPHORIBOSYLTRANSFERASE ATP-PRTASE"/>
    <property type="match status" value="1"/>
</dbReference>
<comment type="similarity">
    <text evidence="4 16">Belongs to the ATP phosphoribosyltransferase family. Long subfamily.</text>
</comment>
<evidence type="ECO:0000313" key="19">
    <source>
        <dbReference type="EMBL" id="MBF0635712.1"/>
    </source>
</evidence>
<keyword evidence="10 16" id="KW-0479">Metal-binding</keyword>
<feature type="domain" description="Histidine biosynthesis HisG C-terminal" evidence="18">
    <location>
        <begin position="219"/>
        <end position="291"/>
    </location>
</feature>
<keyword evidence="11 16" id="KW-0547">Nucleotide-binding</keyword>
<keyword evidence="14 16" id="KW-0368">Histidine biosynthesis</keyword>
<comment type="cofactor">
    <cofactor evidence="16">
        <name>Mg(2+)</name>
        <dbReference type="ChEBI" id="CHEBI:18420"/>
    </cofactor>
</comment>
<dbReference type="InterPro" id="IPR013820">
    <property type="entry name" value="ATP_PRibTrfase_cat"/>
</dbReference>
<accession>A0ABR9XNX5</accession>
<evidence type="ECO:0000256" key="6">
    <source>
        <dbReference type="ARBA" id="ARBA00022490"/>
    </source>
</evidence>
<keyword evidence="7 16" id="KW-0028">Amino-acid biosynthesis</keyword>
<proteinExistence type="inferred from homology"/>
<dbReference type="InterPro" id="IPR015867">
    <property type="entry name" value="N-reg_PII/ATP_PRibTrfase_C"/>
</dbReference>
<dbReference type="NCBIfam" id="TIGR00070">
    <property type="entry name" value="hisG"/>
    <property type="match status" value="1"/>
</dbReference>